<feature type="transmembrane region" description="Helical" evidence="1">
    <location>
        <begin position="21"/>
        <end position="45"/>
    </location>
</feature>
<keyword evidence="3" id="KW-1185">Reference proteome</keyword>
<reference evidence="2" key="1">
    <citation type="journal article" date="2009" name="Rice">
        <title>De Novo Next Generation Sequencing of Plant Genomes.</title>
        <authorList>
            <person name="Rounsley S."/>
            <person name="Marri P.R."/>
            <person name="Yu Y."/>
            <person name="He R."/>
            <person name="Sisneros N."/>
            <person name="Goicoechea J.L."/>
            <person name="Lee S.J."/>
            <person name="Angelova A."/>
            <person name="Kudrna D."/>
            <person name="Luo M."/>
            <person name="Affourtit J."/>
            <person name="Desany B."/>
            <person name="Knight J."/>
            <person name="Niazi F."/>
            <person name="Egholm M."/>
            <person name="Wing R.A."/>
        </authorList>
    </citation>
    <scope>NUCLEOTIDE SEQUENCE [LARGE SCALE GENOMIC DNA]</scope>
    <source>
        <strain evidence="2">cv. IRGC 105608</strain>
    </source>
</reference>
<evidence type="ECO:0000313" key="3">
    <source>
        <dbReference type="Proteomes" id="UP000026960"/>
    </source>
</evidence>
<dbReference type="Gramene" id="OBART10G01090.3">
    <property type="protein sequence ID" value="OBART10G01090.3"/>
    <property type="gene ID" value="OBART10G01090"/>
</dbReference>
<organism evidence="2">
    <name type="scientific">Oryza barthii</name>
    <dbReference type="NCBI Taxonomy" id="65489"/>
    <lineage>
        <taxon>Eukaryota</taxon>
        <taxon>Viridiplantae</taxon>
        <taxon>Streptophyta</taxon>
        <taxon>Embryophyta</taxon>
        <taxon>Tracheophyta</taxon>
        <taxon>Spermatophyta</taxon>
        <taxon>Magnoliopsida</taxon>
        <taxon>Liliopsida</taxon>
        <taxon>Poales</taxon>
        <taxon>Poaceae</taxon>
        <taxon>BOP clade</taxon>
        <taxon>Oryzoideae</taxon>
        <taxon>Oryzeae</taxon>
        <taxon>Oryzinae</taxon>
        <taxon>Oryza</taxon>
    </lineage>
</organism>
<proteinExistence type="predicted"/>
<reference evidence="2" key="2">
    <citation type="submission" date="2015-03" db="UniProtKB">
        <authorList>
            <consortium name="EnsemblPlants"/>
        </authorList>
    </citation>
    <scope>IDENTIFICATION</scope>
</reference>
<dbReference type="AlphaFoldDB" id="A0A0D3HAQ8"/>
<dbReference type="Proteomes" id="UP000026960">
    <property type="component" value="Chromosome 10"/>
</dbReference>
<name>A0A0D3HAQ8_9ORYZ</name>
<keyword evidence="1" id="KW-1133">Transmembrane helix</keyword>
<accession>A0A0D3HAQ8</accession>
<protein>
    <submittedName>
        <fullName evidence="2">Uncharacterized protein</fullName>
    </submittedName>
</protein>
<evidence type="ECO:0000313" key="2">
    <source>
        <dbReference type="EnsemblPlants" id="OBART10G01090.3"/>
    </source>
</evidence>
<dbReference type="EnsemblPlants" id="OBART10G01090.3">
    <property type="protein sequence ID" value="OBART10G01090.3"/>
    <property type="gene ID" value="OBART10G01090"/>
</dbReference>
<keyword evidence="1" id="KW-0812">Transmembrane</keyword>
<sequence length="98" mass="11226">MVLELRLTKRNKRKTYLAGSIFLEIDITIDNMSMYAELAVIGFVSNDRNRMDALHSSGDDVETKLTISTYFDMVIVGFIYFVSVLSLQVAQLHIEIYI</sequence>
<feature type="transmembrane region" description="Helical" evidence="1">
    <location>
        <begin position="65"/>
        <end position="87"/>
    </location>
</feature>
<keyword evidence="1" id="KW-0472">Membrane</keyword>
<evidence type="ECO:0000256" key="1">
    <source>
        <dbReference type="SAM" id="Phobius"/>
    </source>
</evidence>